<evidence type="ECO:0000313" key="1">
    <source>
        <dbReference type="EMBL" id="UOO97382.1"/>
    </source>
</evidence>
<dbReference type="Proteomes" id="UP000830542">
    <property type="component" value="Plasmid unnamed4"/>
</dbReference>
<dbReference type="EMBL" id="CP095009">
    <property type="protein sequence ID" value="UOO97382.1"/>
    <property type="molecule type" value="Genomic_DNA"/>
</dbReference>
<proteinExistence type="predicted"/>
<geneLocation type="plasmid" evidence="1 2">
    <name>unnamed4</name>
</geneLocation>
<dbReference type="KEGG" id="hdo:MUK72_19765"/>
<gene>
    <name evidence="1" type="ORF">MUK72_19765</name>
</gene>
<reference evidence="1" key="1">
    <citation type="submission" date="2022-04" db="EMBL/GenBank/DDBJ databases">
        <title>Sequencing and genomic assembly of Halococcus dombrowskii.</title>
        <authorList>
            <person name="Lim S.W."/>
            <person name="MacLea K.S."/>
        </authorList>
    </citation>
    <scope>NUCLEOTIDE SEQUENCE</scope>
    <source>
        <strain evidence="1">H4</strain>
        <plasmid evidence="1">unnamed4</plasmid>
    </source>
</reference>
<dbReference type="RefSeq" id="WP_244706959.1">
    <property type="nucleotide sequence ID" value="NZ_BAAADN010000053.1"/>
</dbReference>
<protein>
    <submittedName>
        <fullName evidence="1">Uncharacterized protein</fullName>
    </submittedName>
</protein>
<dbReference type="GeneID" id="71764135"/>
<sequence>MVLFEADFIVRHGLYRVVVQLICSFVSVAPSELRGEFVGEIRIWLDIGSIVINVDYCANRIAVSVDDGFAFIVFSNSCHAYSITAGTPLCMVHALAASSITQFHLPYRSIRCVVPDCILRDAITSHWMAEL</sequence>
<accession>A0AAX3AT53</accession>
<organism evidence="1 2">
    <name type="scientific">Halococcus dombrowskii</name>
    <dbReference type="NCBI Taxonomy" id="179637"/>
    <lineage>
        <taxon>Archaea</taxon>
        <taxon>Methanobacteriati</taxon>
        <taxon>Methanobacteriota</taxon>
        <taxon>Stenosarchaea group</taxon>
        <taxon>Halobacteria</taxon>
        <taxon>Halobacteriales</taxon>
        <taxon>Halococcaceae</taxon>
        <taxon>Halococcus</taxon>
    </lineage>
</organism>
<name>A0AAX3AT53_HALDO</name>
<keyword evidence="1" id="KW-0614">Plasmid</keyword>
<keyword evidence="2" id="KW-1185">Reference proteome</keyword>
<evidence type="ECO:0000313" key="2">
    <source>
        <dbReference type="Proteomes" id="UP000830542"/>
    </source>
</evidence>
<dbReference type="AlphaFoldDB" id="A0AAX3AT53"/>